<evidence type="ECO:0000259" key="7">
    <source>
        <dbReference type="Pfam" id="PF19037"/>
    </source>
</evidence>
<keyword evidence="4" id="KW-0967">Endosome</keyword>
<dbReference type="GO" id="GO:0032585">
    <property type="term" value="C:multivesicular body membrane"/>
    <property type="evidence" value="ECO:0007669"/>
    <property type="project" value="UniProtKB-SubCell"/>
</dbReference>
<dbReference type="InterPro" id="IPR043971">
    <property type="entry name" value="FUZ/MON1/HPS1_longin_2"/>
</dbReference>
<keyword evidence="4" id="KW-0813">Transport</keyword>
<dbReference type="RefSeq" id="XP_062878799.1">
    <property type="nucleotide sequence ID" value="XM_063022729.1"/>
</dbReference>
<evidence type="ECO:0000259" key="6">
    <source>
        <dbReference type="Pfam" id="PF19036"/>
    </source>
</evidence>
<reference evidence="9 10" key="1">
    <citation type="submission" date="2023-10" db="EMBL/GenBank/DDBJ databases">
        <title>Draft Genome Sequence of Candida saopaulonensis from a very Premature Infant with Sepsis.</title>
        <authorList>
            <person name="Ning Y."/>
            <person name="Dai R."/>
            <person name="Xiao M."/>
            <person name="Xu Y."/>
            <person name="Yan Q."/>
            <person name="Zhang L."/>
        </authorList>
    </citation>
    <scope>NUCLEOTIDE SEQUENCE [LARGE SCALE GENOMIC DNA]</scope>
    <source>
        <strain evidence="9 10">19XY460</strain>
    </source>
</reference>
<dbReference type="InterPro" id="IPR043972">
    <property type="entry name" value="FUZ/MON1/HPS1_longin_1"/>
</dbReference>
<dbReference type="GO" id="GO:0035658">
    <property type="term" value="C:Mon1-Ccz1 complex"/>
    <property type="evidence" value="ECO:0007669"/>
    <property type="project" value="TreeGrafter"/>
</dbReference>
<feature type="region of interest" description="Disordered" evidence="5">
    <location>
        <begin position="1"/>
        <end position="20"/>
    </location>
</feature>
<name>A0AAX4HCZ8_9ASCO</name>
<evidence type="ECO:0000313" key="9">
    <source>
        <dbReference type="EMBL" id="WPK26418.1"/>
    </source>
</evidence>
<dbReference type="EMBL" id="CP138897">
    <property type="protein sequence ID" value="WPK26418.1"/>
    <property type="molecule type" value="Genomic_DNA"/>
</dbReference>
<comment type="subcellular location">
    <subcellularLocation>
        <location evidence="4">Endosome</location>
        <location evidence="4">Multivesicular body membrane</location>
        <topology evidence="4">Peripheral membrane protein</topology>
    </subcellularLocation>
    <subcellularLocation>
        <location evidence="1 4">Prevacuolar compartment membrane</location>
        <topology evidence="1 4">Peripheral membrane protein</topology>
    </subcellularLocation>
    <subcellularLocation>
        <location evidence="4">Vacuole membrane</location>
        <topology evidence="4">Peripheral membrane protein</topology>
    </subcellularLocation>
</comment>
<dbReference type="PANTHER" id="PTHR13027">
    <property type="entry name" value="SAND PROTEIN-RELATED"/>
    <property type="match status" value="1"/>
</dbReference>
<dbReference type="InterPro" id="IPR043970">
    <property type="entry name" value="FUZ/MON1/HPS1_longin_3"/>
</dbReference>
<evidence type="ECO:0000259" key="8">
    <source>
        <dbReference type="Pfam" id="PF19038"/>
    </source>
</evidence>
<dbReference type="AlphaFoldDB" id="A0AAX4HCZ8"/>
<feature type="domain" description="FUZ/MON1/HPS1 second Longin" evidence="7">
    <location>
        <begin position="368"/>
        <end position="471"/>
    </location>
</feature>
<dbReference type="Proteomes" id="UP001338582">
    <property type="component" value="Chromosome 4"/>
</dbReference>
<dbReference type="PANTHER" id="PTHR13027:SF7">
    <property type="entry name" value="VACUOLAR FUSION PROTEIN MON1 HOMOLOG"/>
    <property type="match status" value="1"/>
</dbReference>
<dbReference type="Pfam" id="PF19038">
    <property type="entry name" value="Fuz_longin_3"/>
    <property type="match status" value="1"/>
</dbReference>
<protein>
    <recommendedName>
        <fullName evidence="3 4">Vacuolar fusion protein MON1</fullName>
    </recommendedName>
</protein>
<gene>
    <name evidence="9" type="ORF">PUMCH_003771</name>
</gene>
<dbReference type="KEGG" id="asau:88174834"/>
<keyword evidence="4" id="KW-0653">Protein transport</keyword>
<comment type="similarity">
    <text evidence="2 4">Belongs to the MON1/SAND family.</text>
</comment>
<dbReference type="GeneID" id="88174834"/>
<evidence type="ECO:0000256" key="5">
    <source>
        <dbReference type="SAM" id="MobiDB-lite"/>
    </source>
</evidence>
<evidence type="ECO:0000313" key="10">
    <source>
        <dbReference type="Proteomes" id="UP001338582"/>
    </source>
</evidence>
<dbReference type="GO" id="GO:0016192">
    <property type="term" value="P:vesicle-mediated transport"/>
    <property type="evidence" value="ECO:0007669"/>
    <property type="project" value="InterPro"/>
</dbReference>
<dbReference type="GO" id="GO:0000329">
    <property type="term" value="C:fungal-type vacuole membrane"/>
    <property type="evidence" value="ECO:0007669"/>
    <property type="project" value="TreeGrafter"/>
</dbReference>
<evidence type="ECO:0000256" key="1">
    <source>
        <dbReference type="ARBA" id="ARBA00004380"/>
    </source>
</evidence>
<organism evidence="9 10">
    <name type="scientific">Australozyma saopauloensis</name>
    <dbReference type="NCBI Taxonomy" id="291208"/>
    <lineage>
        <taxon>Eukaryota</taxon>
        <taxon>Fungi</taxon>
        <taxon>Dikarya</taxon>
        <taxon>Ascomycota</taxon>
        <taxon>Saccharomycotina</taxon>
        <taxon>Pichiomycetes</taxon>
        <taxon>Metschnikowiaceae</taxon>
        <taxon>Australozyma</taxon>
    </lineage>
</organism>
<dbReference type="Pfam" id="PF19037">
    <property type="entry name" value="Fuz_longin_2"/>
    <property type="match status" value="1"/>
</dbReference>
<proteinExistence type="inferred from homology"/>
<keyword evidence="4" id="KW-0926">Vacuole</keyword>
<dbReference type="GO" id="GO:0006914">
    <property type="term" value="P:autophagy"/>
    <property type="evidence" value="ECO:0007669"/>
    <property type="project" value="UniProtKB-UniRule"/>
</dbReference>
<keyword evidence="4" id="KW-0472">Membrane</keyword>
<feature type="domain" description="FUZ/MON1/HPS1 first Longin" evidence="6">
    <location>
        <begin position="153"/>
        <end position="277"/>
    </location>
</feature>
<dbReference type="InterPro" id="IPR004353">
    <property type="entry name" value="Mon1"/>
</dbReference>
<evidence type="ECO:0000256" key="3">
    <source>
        <dbReference type="ARBA" id="ARBA00018132"/>
    </source>
</evidence>
<dbReference type="PRINTS" id="PR01546">
    <property type="entry name" value="YEAST73DUF"/>
</dbReference>
<dbReference type="Pfam" id="PF19036">
    <property type="entry name" value="Fuz_longin_1"/>
    <property type="match status" value="1"/>
</dbReference>
<dbReference type="GO" id="GO:0006623">
    <property type="term" value="P:protein targeting to vacuole"/>
    <property type="evidence" value="ECO:0007669"/>
    <property type="project" value="UniProtKB-UniRule"/>
</dbReference>
<accession>A0AAX4HCZ8</accession>
<keyword evidence="10" id="KW-1185">Reference proteome</keyword>
<sequence length="628" mass="70552">MISDDKPLGRPPMLQSKKSTHSFLSSTAGLNPASFLGTDATTAVTLASSDQAEIAIFEEGLGLAKTTLSRSSRSVSPQPSFMVLPPQLALDPLPFVELLHDFVNTSIAKTDDTYKGSKPFNILTETEEDIDESYLEEKVHISKKGEGFTAKLKQFFILSSAGKPIYSMNGDDDVLLGYSGLITTIVASFEDGTDLLFRSISQNGFRMVVMNKSPLILVAISRVSYELMLDLKLLESQLSSVYNYLLAVLSAPVITKSFHNRMNYDLRRVLSAQDLKTLDILTSMLTFGFSDTTDDENKSYTVDPSMFISSLLDDAVQCARLSSTLRAKLDDIFVSCKRLKVNLPQSEATPFLQGKLYTLETTKLLASDLLFAFLIYDNKIVSHLHPKTHCLENKDISTLLLMLSQLSPAGESKNVQEEPDLWFPICLARFNDSGFLHCYVRHLHLPNLSRPLTLLLLSGNKNSFFEMKQSANYIFAKICKSKTLSSSLPEELAQGYLPLTSVLKTPQVKHFIYKRRKANQYIMDPLTFSKDTFENIVDSMFILYLYTALSSSKSEEVRVGASMKKLTYTRWHLKEGFTGFLLADEKYELYCLCKGFVTSLVLIEQSLRIVNWCENYRKRLFIGPGVQF</sequence>
<feature type="domain" description="FUZ/MON1/HPS1 third Longin" evidence="8">
    <location>
        <begin position="508"/>
        <end position="614"/>
    </location>
</feature>
<evidence type="ECO:0000256" key="4">
    <source>
        <dbReference type="RuleBase" id="RU367048"/>
    </source>
</evidence>
<evidence type="ECO:0000256" key="2">
    <source>
        <dbReference type="ARBA" id="ARBA00008968"/>
    </source>
</evidence>
<comment type="function">
    <text evidence="4">Required for multiple vacuole delivery pathways including the cytoplasm to vacuole transport (Cvt), autophagy, pexophagy and endocytosis.</text>
</comment>
<keyword evidence="4" id="KW-0072">Autophagy</keyword>